<dbReference type="AlphaFoldDB" id="A0A418Q7D3"/>
<dbReference type="RefSeq" id="WP_025402440.1">
    <property type="nucleotide sequence ID" value="NZ_CBCRUA010000003.1"/>
</dbReference>
<organism evidence="1 2">
    <name type="scientific">Corynebacterium falsenii</name>
    <dbReference type="NCBI Taxonomy" id="108486"/>
    <lineage>
        <taxon>Bacteria</taxon>
        <taxon>Bacillati</taxon>
        <taxon>Actinomycetota</taxon>
        <taxon>Actinomycetes</taxon>
        <taxon>Mycobacteriales</taxon>
        <taxon>Corynebacteriaceae</taxon>
        <taxon>Corynebacterium</taxon>
    </lineage>
</organism>
<dbReference type="STRING" id="1451189.CFAL_04100"/>
<comment type="caution">
    <text evidence="1">The sequence shown here is derived from an EMBL/GenBank/DDBJ whole genome shotgun (WGS) entry which is preliminary data.</text>
</comment>
<dbReference type="EMBL" id="QXJK01000004">
    <property type="protein sequence ID" value="RIX35214.1"/>
    <property type="molecule type" value="Genomic_DNA"/>
</dbReference>
<keyword evidence="2" id="KW-1185">Reference proteome</keyword>
<dbReference type="Proteomes" id="UP000285278">
    <property type="component" value="Unassembled WGS sequence"/>
</dbReference>
<gene>
    <name evidence="1" type="ORF">D3M95_04945</name>
</gene>
<evidence type="ECO:0000313" key="2">
    <source>
        <dbReference type="Proteomes" id="UP000285278"/>
    </source>
</evidence>
<name>A0A418Q7D3_9CORY</name>
<dbReference type="OrthoDB" id="4427270at2"/>
<evidence type="ECO:0000313" key="1">
    <source>
        <dbReference type="EMBL" id="RIX35214.1"/>
    </source>
</evidence>
<protein>
    <submittedName>
        <fullName evidence="1">Uncharacterized protein</fullName>
    </submittedName>
</protein>
<reference evidence="1 2" key="1">
    <citation type="submission" date="2018-09" db="EMBL/GenBank/DDBJ databases">
        <title>Optimization and identification of Corynebacterium falsenii FN1-14 from fish paste.</title>
        <authorList>
            <person name="Daroonpunt R."/>
            <person name="Tanasupawat S."/>
        </authorList>
    </citation>
    <scope>NUCLEOTIDE SEQUENCE [LARGE SCALE GENOMIC DNA]</scope>
    <source>
        <strain evidence="1 2">FN1-14</strain>
    </source>
</reference>
<proteinExistence type="predicted"/>
<accession>A0A418Q7D3</accession>
<sequence>MEDSVGTHTSTGTGQVVAPAGAHRCVQPMIDASVTMVGDALRRSTVWARMIDGSLPFMGRAAYLEQHWEGLRVLRNSLESTGLCAQLRPALTDTVERLGGALDRSHTTATWREHHVTMPAMLEFRRRVNEMTEARDAVGLAAHAVVRLAAVKSCPMPGEPTHIAIPPVTCVRTDEDEEYFAEELSAATLLVLAHGSDVCRSYHNSMRSSSCAVTAAAIRQALM</sequence>